<dbReference type="Proteomes" id="UP000262969">
    <property type="component" value="Unassembled WGS sequence"/>
</dbReference>
<dbReference type="SUPFAM" id="SSF53850">
    <property type="entry name" value="Periplasmic binding protein-like II"/>
    <property type="match status" value="1"/>
</dbReference>
<dbReference type="InterPro" id="IPR036390">
    <property type="entry name" value="WH_DNA-bd_sf"/>
</dbReference>
<keyword evidence="4" id="KW-0804">Transcription</keyword>
<dbReference type="Gene3D" id="1.10.10.10">
    <property type="entry name" value="Winged helix-like DNA-binding domain superfamily/Winged helix DNA-binding domain"/>
    <property type="match status" value="1"/>
</dbReference>
<dbReference type="EMBL" id="DPVV01000115">
    <property type="protein sequence ID" value="HCL01413.1"/>
    <property type="molecule type" value="Genomic_DNA"/>
</dbReference>
<keyword evidence="2" id="KW-0805">Transcription regulation</keyword>
<comment type="caution">
    <text evidence="6">The sequence shown here is derived from an EMBL/GenBank/DDBJ whole genome shotgun (WGS) entry which is preliminary data.</text>
</comment>
<dbReference type="InterPro" id="IPR000847">
    <property type="entry name" value="LysR_HTH_N"/>
</dbReference>
<proteinExistence type="inferred from homology"/>
<dbReference type="Pfam" id="PF03466">
    <property type="entry name" value="LysR_substrate"/>
    <property type="match status" value="1"/>
</dbReference>
<dbReference type="InterPro" id="IPR005119">
    <property type="entry name" value="LysR_subst-bd"/>
</dbReference>
<dbReference type="InterPro" id="IPR036388">
    <property type="entry name" value="WH-like_DNA-bd_sf"/>
</dbReference>
<evidence type="ECO:0000259" key="5">
    <source>
        <dbReference type="PROSITE" id="PS50931"/>
    </source>
</evidence>
<sequence length="291" mass="33900">MDTQNLKTFLLLSKIKNFTQTAEQQFVAQSTVTNRIMELEKELGKKLFLRERNNLSLTKDGELFLEYAKRIVELEETAIHEFNTQNAFRAALRVGTANTVYECHLYEPIRSFFINHPDVSIKVTIDHSFTLIQMLQDQIIDLAFTYVPVNKKYFKCSSFRTDELVLVTHPKNQKYANGISKEQLVSTDYLYCNFALQDVGIYIRELFPKHHHFRFEIDKSTTLLQYLLNGIGFSFLPKSLINHHIENGQLIMIPLLDFDTPKINSYILQKENVGNTSVIEDFIESISHLDY</sequence>
<protein>
    <submittedName>
        <fullName evidence="6">LysR family transcriptional regulator</fullName>
    </submittedName>
</protein>
<dbReference type="AlphaFoldDB" id="A0A3D2X451"/>
<dbReference type="SUPFAM" id="SSF46785">
    <property type="entry name" value="Winged helix' DNA-binding domain"/>
    <property type="match status" value="1"/>
</dbReference>
<accession>A0A3D2X451</accession>
<dbReference type="PROSITE" id="PS50931">
    <property type="entry name" value="HTH_LYSR"/>
    <property type="match status" value="1"/>
</dbReference>
<dbReference type="Gene3D" id="3.40.190.290">
    <property type="match status" value="1"/>
</dbReference>
<reference evidence="6 7" key="1">
    <citation type="journal article" date="2018" name="Nat. Biotechnol.">
        <title>A standardized bacterial taxonomy based on genome phylogeny substantially revises the tree of life.</title>
        <authorList>
            <person name="Parks D.H."/>
            <person name="Chuvochina M."/>
            <person name="Waite D.W."/>
            <person name="Rinke C."/>
            <person name="Skarshewski A."/>
            <person name="Chaumeil P.A."/>
            <person name="Hugenholtz P."/>
        </authorList>
    </citation>
    <scope>NUCLEOTIDE SEQUENCE [LARGE SCALE GENOMIC DNA]</scope>
    <source>
        <strain evidence="6">UBA11728</strain>
    </source>
</reference>
<evidence type="ECO:0000256" key="3">
    <source>
        <dbReference type="ARBA" id="ARBA00023125"/>
    </source>
</evidence>
<dbReference type="GO" id="GO:0000976">
    <property type="term" value="F:transcription cis-regulatory region binding"/>
    <property type="evidence" value="ECO:0007669"/>
    <property type="project" value="TreeGrafter"/>
</dbReference>
<evidence type="ECO:0000313" key="6">
    <source>
        <dbReference type="EMBL" id="HCL01413.1"/>
    </source>
</evidence>
<dbReference type="GO" id="GO:0003700">
    <property type="term" value="F:DNA-binding transcription factor activity"/>
    <property type="evidence" value="ECO:0007669"/>
    <property type="project" value="InterPro"/>
</dbReference>
<dbReference type="PANTHER" id="PTHR30126:SF40">
    <property type="entry name" value="HTH-TYPE TRANSCRIPTIONAL REGULATOR GLTR"/>
    <property type="match status" value="1"/>
</dbReference>
<evidence type="ECO:0000256" key="1">
    <source>
        <dbReference type="ARBA" id="ARBA00009437"/>
    </source>
</evidence>
<comment type="similarity">
    <text evidence="1">Belongs to the LysR transcriptional regulatory family.</text>
</comment>
<gene>
    <name evidence="6" type="ORF">DHW61_03205</name>
</gene>
<keyword evidence="3" id="KW-0238">DNA-binding</keyword>
<organism evidence="6 7">
    <name type="scientific">Lachnoclostridium phytofermentans</name>
    <dbReference type="NCBI Taxonomy" id="66219"/>
    <lineage>
        <taxon>Bacteria</taxon>
        <taxon>Bacillati</taxon>
        <taxon>Bacillota</taxon>
        <taxon>Clostridia</taxon>
        <taxon>Lachnospirales</taxon>
        <taxon>Lachnospiraceae</taxon>
    </lineage>
</organism>
<dbReference type="PANTHER" id="PTHR30126">
    <property type="entry name" value="HTH-TYPE TRANSCRIPTIONAL REGULATOR"/>
    <property type="match status" value="1"/>
</dbReference>
<evidence type="ECO:0000256" key="4">
    <source>
        <dbReference type="ARBA" id="ARBA00023163"/>
    </source>
</evidence>
<evidence type="ECO:0000313" key="7">
    <source>
        <dbReference type="Proteomes" id="UP000262969"/>
    </source>
</evidence>
<name>A0A3D2X451_9FIRM</name>
<evidence type="ECO:0000256" key="2">
    <source>
        <dbReference type="ARBA" id="ARBA00023015"/>
    </source>
</evidence>
<dbReference type="CDD" id="cd05466">
    <property type="entry name" value="PBP2_LTTR_substrate"/>
    <property type="match status" value="1"/>
</dbReference>
<feature type="domain" description="HTH lysR-type" evidence="5">
    <location>
        <begin position="1"/>
        <end position="58"/>
    </location>
</feature>
<dbReference type="Pfam" id="PF00126">
    <property type="entry name" value="HTH_1"/>
    <property type="match status" value="1"/>
</dbReference>